<gene>
    <name evidence="1" type="ORF">CERZMDRAFT_107406</name>
</gene>
<evidence type="ECO:0000313" key="2">
    <source>
        <dbReference type="Proteomes" id="UP000799539"/>
    </source>
</evidence>
<dbReference type="Proteomes" id="UP000799539">
    <property type="component" value="Unassembled WGS sequence"/>
</dbReference>
<organism evidence="1 2">
    <name type="scientific">Cercospora zeae-maydis SCOH1-5</name>
    <dbReference type="NCBI Taxonomy" id="717836"/>
    <lineage>
        <taxon>Eukaryota</taxon>
        <taxon>Fungi</taxon>
        <taxon>Dikarya</taxon>
        <taxon>Ascomycota</taxon>
        <taxon>Pezizomycotina</taxon>
        <taxon>Dothideomycetes</taxon>
        <taxon>Dothideomycetidae</taxon>
        <taxon>Mycosphaerellales</taxon>
        <taxon>Mycosphaerellaceae</taxon>
        <taxon>Cercospora</taxon>
    </lineage>
</organism>
<protein>
    <submittedName>
        <fullName evidence="1">Uncharacterized protein</fullName>
    </submittedName>
</protein>
<reference evidence="1" key="1">
    <citation type="journal article" date="2020" name="Stud. Mycol.">
        <title>101 Dothideomycetes genomes: a test case for predicting lifestyles and emergence of pathogens.</title>
        <authorList>
            <person name="Haridas S."/>
            <person name="Albert R."/>
            <person name="Binder M."/>
            <person name="Bloem J."/>
            <person name="Labutti K."/>
            <person name="Salamov A."/>
            <person name="Andreopoulos B."/>
            <person name="Baker S."/>
            <person name="Barry K."/>
            <person name="Bills G."/>
            <person name="Bluhm B."/>
            <person name="Cannon C."/>
            <person name="Castanera R."/>
            <person name="Culley D."/>
            <person name="Daum C."/>
            <person name="Ezra D."/>
            <person name="Gonzalez J."/>
            <person name="Henrissat B."/>
            <person name="Kuo A."/>
            <person name="Liang C."/>
            <person name="Lipzen A."/>
            <person name="Lutzoni F."/>
            <person name="Magnuson J."/>
            <person name="Mondo S."/>
            <person name="Nolan M."/>
            <person name="Ohm R."/>
            <person name="Pangilinan J."/>
            <person name="Park H.-J."/>
            <person name="Ramirez L."/>
            <person name="Alfaro M."/>
            <person name="Sun H."/>
            <person name="Tritt A."/>
            <person name="Yoshinaga Y."/>
            <person name="Zwiers L.-H."/>
            <person name="Turgeon B."/>
            <person name="Goodwin S."/>
            <person name="Spatafora J."/>
            <person name="Crous P."/>
            <person name="Grigoriev I."/>
        </authorList>
    </citation>
    <scope>NUCLEOTIDE SEQUENCE</scope>
    <source>
        <strain evidence="1">SCOH1-5</strain>
    </source>
</reference>
<sequence>MLEAIPALLREEGPSTEMPAGYLEEEAFDDDNLMEEEIQRGSRYVTCHGTDVTLSLRPQIACPRSCRC</sequence>
<keyword evidence="2" id="KW-1185">Reference proteome</keyword>
<name>A0A6A6F6F2_9PEZI</name>
<proteinExistence type="predicted"/>
<feature type="non-terminal residue" evidence="1">
    <location>
        <position position="68"/>
    </location>
</feature>
<dbReference type="EMBL" id="ML992692">
    <property type="protein sequence ID" value="KAF2208749.1"/>
    <property type="molecule type" value="Genomic_DNA"/>
</dbReference>
<dbReference type="AlphaFoldDB" id="A0A6A6F6F2"/>
<evidence type="ECO:0000313" key="1">
    <source>
        <dbReference type="EMBL" id="KAF2208749.1"/>
    </source>
</evidence>
<accession>A0A6A6F6F2</accession>